<proteinExistence type="predicted"/>
<keyword evidence="2" id="KW-1185">Reference proteome</keyword>
<protein>
    <submittedName>
        <fullName evidence="1">Uncharacterized protein</fullName>
    </submittedName>
</protein>
<dbReference type="AlphaFoldDB" id="A0A917EV17"/>
<gene>
    <name evidence="1" type="ORF">GCM10011399_00200</name>
</gene>
<evidence type="ECO:0000313" key="1">
    <source>
        <dbReference type="EMBL" id="GGF10325.1"/>
    </source>
</evidence>
<dbReference type="EMBL" id="BMGP01000001">
    <property type="protein sequence ID" value="GGF10325.1"/>
    <property type="molecule type" value="Genomic_DNA"/>
</dbReference>
<evidence type="ECO:0000313" key="2">
    <source>
        <dbReference type="Proteomes" id="UP000598775"/>
    </source>
</evidence>
<dbReference type="Proteomes" id="UP000598775">
    <property type="component" value="Unassembled WGS sequence"/>
</dbReference>
<accession>A0A917EV17</accession>
<sequence length="247" mass="25818">MVPTVSVPNTTFTAVEWGSGVSAKLSGLDENTQYSVSIDSRYKGETKTAGGYFSLFSTPVNVTTNAAGEATITWTPDTFPQNYTDSGESGFLLGAYVRVDPTGGPVVDSSPQGFADPIALSNPLQIQFLPFDQVTFSAQACIEPDQLLTSAPGMRVTLSGLVPREWVAVTSHQTGGPSSFGFAGYGHADDSGQAVIILHGSFPDYPVSPSNAIAPGEWQLVWGGNYRVAPPPGTLGPATPIQIGNCP</sequence>
<reference evidence="1 2" key="1">
    <citation type="journal article" date="2014" name="Int. J. Syst. Evol. Microbiol.">
        <title>Complete genome sequence of Corynebacterium casei LMG S-19264T (=DSM 44701T), isolated from a smear-ripened cheese.</title>
        <authorList>
            <consortium name="US DOE Joint Genome Institute (JGI-PGF)"/>
            <person name="Walter F."/>
            <person name="Albersmeier A."/>
            <person name="Kalinowski J."/>
            <person name="Ruckert C."/>
        </authorList>
    </citation>
    <scope>NUCLEOTIDE SEQUENCE [LARGE SCALE GENOMIC DNA]</scope>
    <source>
        <strain evidence="1 2">CGMCC 1.12976</strain>
    </source>
</reference>
<name>A0A917EV17_9MICO</name>
<organism evidence="1 2">
    <name type="scientific">Subtercola lobariae</name>
    <dbReference type="NCBI Taxonomy" id="1588641"/>
    <lineage>
        <taxon>Bacteria</taxon>
        <taxon>Bacillati</taxon>
        <taxon>Actinomycetota</taxon>
        <taxon>Actinomycetes</taxon>
        <taxon>Micrococcales</taxon>
        <taxon>Microbacteriaceae</taxon>
        <taxon>Subtercola</taxon>
    </lineage>
</organism>
<comment type="caution">
    <text evidence="1">The sequence shown here is derived from an EMBL/GenBank/DDBJ whole genome shotgun (WGS) entry which is preliminary data.</text>
</comment>